<keyword evidence="2" id="KW-1185">Reference proteome</keyword>
<evidence type="ECO:0000313" key="1">
    <source>
        <dbReference type="EMBL" id="TNN44767.1"/>
    </source>
</evidence>
<accession>A0A4Z2FU17</accession>
<reference evidence="1 2" key="1">
    <citation type="submission" date="2019-03" db="EMBL/GenBank/DDBJ databases">
        <title>First draft genome of Liparis tanakae, snailfish: a comprehensive survey of snailfish specific genes.</title>
        <authorList>
            <person name="Kim W."/>
            <person name="Song I."/>
            <person name="Jeong J.-H."/>
            <person name="Kim D."/>
            <person name="Kim S."/>
            <person name="Ryu S."/>
            <person name="Song J.Y."/>
            <person name="Lee S.K."/>
        </authorList>
    </citation>
    <scope>NUCLEOTIDE SEQUENCE [LARGE SCALE GENOMIC DNA]</scope>
    <source>
        <tissue evidence="1">Muscle</tissue>
    </source>
</reference>
<evidence type="ECO:0000313" key="2">
    <source>
        <dbReference type="Proteomes" id="UP000314294"/>
    </source>
</evidence>
<protein>
    <submittedName>
        <fullName evidence="1">Uncharacterized protein</fullName>
    </submittedName>
</protein>
<sequence>MLWSQAWASAAEDGVSSAVGDALGMRHIPPPQHLREVVPLLIMGCPPVCSPHWMQNPAFFVFLRRRPLNLGPDGADDREETASQTD</sequence>
<dbReference type="Proteomes" id="UP000314294">
    <property type="component" value="Unassembled WGS sequence"/>
</dbReference>
<dbReference type="AlphaFoldDB" id="A0A4Z2FU17"/>
<dbReference type="EMBL" id="SRLO01000885">
    <property type="protein sequence ID" value="TNN44767.1"/>
    <property type="molecule type" value="Genomic_DNA"/>
</dbReference>
<gene>
    <name evidence="1" type="ORF">EYF80_045016</name>
</gene>
<proteinExistence type="predicted"/>
<organism evidence="1 2">
    <name type="scientific">Liparis tanakae</name>
    <name type="common">Tanaka's snailfish</name>
    <dbReference type="NCBI Taxonomy" id="230148"/>
    <lineage>
        <taxon>Eukaryota</taxon>
        <taxon>Metazoa</taxon>
        <taxon>Chordata</taxon>
        <taxon>Craniata</taxon>
        <taxon>Vertebrata</taxon>
        <taxon>Euteleostomi</taxon>
        <taxon>Actinopterygii</taxon>
        <taxon>Neopterygii</taxon>
        <taxon>Teleostei</taxon>
        <taxon>Neoteleostei</taxon>
        <taxon>Acanthomorphata</taxon>
        <taxon>Eupercaria</taxon>
        <taxon>Perciformes</taxon>
        <taxon>Cottioidei</taxon>
        <taxon>Cottales</taxon>
        <taxon>Liparidae</taxon>
        <taxon>Liparis</taxon>
    </lineage>
</organism>
<name>A0A4Z2FU17_9TELE</name>
<comment type="caution">
    <text evidence="1">The sequence shown here is derived from an EMBL/GenBank/DDBJ whole genome shotgun (WGS) entry which is preliminary data.</text>
</comment>